<dbReference type="RefSeq" id="WP_126550144.1">
    <property type="nucleotide sequence ID" value="NZ_BIFS01000001.1"/>
</dbReference>
<proteinExistence type="predicted"/>
<evidence type="ECO:0000313" key="1">
    <source>
        <dbReference type="EMBL" id="GCE18639.1"/>
    </source>
</evidence>
<accession>A0A402AHR4</accession>
<dbReference type="EMBL" id="BIFS01000001">
    <property type="protein sequence ID" value="GCE18639.1"/>
    <property type="molecule type" value="Genomic_DNA"/>
</dbReference>
<keyword evidence="2" id="KW-1185">Reference proteome</keyword>
<name>A0A402AHR4_9CHLR</name>
<organism evidence="1 2">
    <name type="scientific">Dictyobacter kobayashii</name>
    <dbReference type="NCBI Taxonomy" id="2014872"/>
    <lineage>
        <taxon>Bacteria</taxon>
        <taxon>Bacillati</taxon>
        <taxon>Chloroflexota</taxon>
        <taxon>Ktedonobacteria</taxon>
        <taxon>Ktedonobacterales</taxon>
        <taxon>Dictyobacteraceae</taxon>
        <taxon>Dictyobacter</taxon>
    </lineage>
</organism>
<gene>
    <name evidence="1" type="ORF">KDK_24390</name>
</gene>
<evidence type="ECO:0000313" key="2">
    <source>
        <dbReference type="Proteomes" id="UP000287188"/>
    </source>
</evidence>
<dbReference type="AlphaFoldDB" id="A0A402AHR4"/>
<reference evidence="2" key="1">
    <citation type="submission" date="2018-12" db="EMBL/GenBank/DDBJ databases">
        <title>Tengunoibacter tsumagoiensis gen. nov., sp. nov., Dictyobacter kobayashii sp. nov., D. alpinus sp. nov., and D. joshuensis sp. nov. and description of Dictyobacteraceae fam. nov. within the order Ktedonobacterales isolated from Tengu-no-mugimeshi.</title>
        <authorList>
            <person name="Wang C.M."/>
            <person name="Zheng Y."/>
            <person name="Sakai Y."/>
            <person name="Toyoda A."/>
            <person name="Minakuchi Y."/>
            <person name="Abe K."/>
            <person name="Yokota A."/>
            <person name="Yabe S."/>
        </authorList>
    </citation>
    <scope>NUCLEOTIDE SEQUENCE [LARGE SCALE GENOMIC DNA]</scope>
    <source>
        <strain evidence="2">Uno11</strain>
    </source>
</reference>
<sequence>MSGRIVMEQGTTRYVELSLEHQDAQWHPDSDKWIAPIEQTLVVCEPESVTLFRLNTLKSPEQFTLTHEELQVLIQAYPHYYQSIQGRQSVYEIGNLDDHPF</sequence>
<dbReference type="Proteomes" id="UP000287188">
    <property type="component" value="Unassembled WGS sequence"/>
</dbReference>
<protein>
    <submittedName>
        <fullName evidence="1">Uncharacterized protein</fullName>
    </submittedName>
</protein>
<comment type="caution">
    <text evidence="1">The sequence shown here is derived from an EMBL/GenBank/DDBJ whole genome shotgun (WGS) entry which is preliminary data.</text>
</comment>